<dbReference type="InParanoid" id="A0A2T3AID5"/>
<proteinExistence type="predicted"/>
<keyword evidence="4" id="KW-1185">Reference proteome</keyword>
<feature type="region of interest" description="Disordered" evidence="1">
    <location>
        <begin position="861"/>
        <end position="894"/>
    </location>
</feature>
<dbReference type="Pfam" id="PF12511">
    <property type="entry name" value="DUF3716"/>
    <property type="match status" value="2"/>
</dbReference>
<sequence>MQAHQGLPGVRAASASNAPLISLREVRNAPVGSNKAGPCNDDSKPASADAAANTTSWSDVSHAPPVPATEPTRVPRVDPTTVNGFSASPFTDSAAPLRTAAASQHAPSAAALPLPKEAPGLRGSSAPSTPSLHLSIPIMSTHVPPSAVSAATVPTSTSLDANSLTRPSLHGQQRLASPSQVAISPVARTQGQAQGPQSSVSKPGEATEGTNSNSNSTGPKPVLKMKRTGQGIPLNSSATTSVHRKHPSSSSLKTDPVAAKAQSPGLGKGPGQTTQSKRNAPHKIPPSDVHTTCPPPSRVHASQGGLMSSATRPSGSVDKEPEKAVESQSLPWSLAGTGGVDGGVNDSGSTSFKAKVVNDSFNEPPAPLADDDSDDDIKYEPSTHSTGDMATSPTDGFVVIDSSSEPTDTDTDADINSDSDSGGEKGVGPQQLFMARQESLPSHQGLLKSGGTPEGGSAPPVAALVQAPVSTQPKSGAPSTIKPLLPAPIGVSHSPLDGTEAPMPPPTVASQEDAKPHDSQSQSGTGSETAPVADRRFAGRNSSGTGDGISETEVMEKNAKHTWEYVRPYLSKHTDVPQFNWVQDVIHCPRVREIEWNPARSKDRPFHDSHPRDVTALIVQITGVEAPVPCEQCEQAKGPFEGCIMISPDATPAAKASVLSCANCYYHCRQSQCSHCRNDIQRRERNTTRVSQRPTTYNERTLSDRARNKATSTATSQTQSPLLTGPQTAPMPKASRPLRRYVPSEFTIIEMASKDRSYKTLRGKGGEVQLSYGAIIPDGYELEDTAGPWTCPVLTCRAIFQRIMSLGSHFSVSHRGELYNDNCDGTLSLVGFYDIPAPGHTHCPALVISRNALDKAAPLPNAKAPKAVSSGPDTESTASSSSDTRSLAGNRGTRKSTSNARMIWDYILPHLAHPYKTIVQDPKMASHESKAQLSKLFNLPRKRDIRWRANMRDFRLLDDPGQIGGLLVHLVGEEYTLLEQQKACTNCVRNGGPFDGCYLLSRNAPQEWHAQVQGCANCYFSHQKQACSIKGSWPRRVGDKSEVVSGPLQPVHEWAAAAAASATNKRSRASELDDDDDQADPQSELRSNDEDEQEEPSRKMVKLDLRSISKTPLDDSASPSWATTDTGRASNSSRSKDSRDTRSPPAALVSARQASSNSDTNHNDLSKALEMEDWEVAPGRIRRTRNGRVDNTACSKSYLETGRPVPVSVDANLEVRTVKSGHSFELDSLQDCTRYCCLASGKLHICIDDEPAFTIGPHGMFKVLPQQKARVLNRLYIDSVLHIFSGMNA</sequence>
<feature type="compositionally biased region" description="Polar residues" evidence="1">
    <location>
        <begin position="208"/>
        <end position="218"/>
    </location>
</feature>
<feature type="compositionally biased region" description="Acidic residues" evidence="1">
    <location>
        <begin position="407"/>
        <end position="417"/>
    </location>
</feature>
<protein>
    <recommendedName>
        <fullName evidence="2">C2H2-type domain-containing protein</fullName>
    </recommendedName>
</protein>
<feature type="compositionally biased region" description="Low complexity" evidence="1">
    <location>
        <begin position="458"/>
        <end position="469"/>
    </location>
</feature>
<dbReference type="STRING" id="2025994.A0A2T3AID5"/>
<dbReference type="EMBL" id="KZ678385">
    <property type="protein sequence ID" value="PSR99211.1"/>
    <property type="molecule type" value="Genomic_DNA"/>
</dbReference>
<evidence type="ECO:0000313" key="3">
    <source>
        <dbReference type="EMBL" id="PSR99211.1"/>
    </source>
</evidence>
<evidence type="ECO:0000256" key="1">
    <source>
        <dbReference type="SAM" id="MobiDB-lite"/>
    </source>
</evidence>
<gene>
    <name evidence="3" type="ORF">BD289DRAFT_47207</name>
</gene>
<feature type="region of interest" description="Disordered" evidence="1">
    <location>
        <begin position="1"/>
        <end position="133"/>
    </location>
</feature>
<dbReference type="PROSITE" id="PS00028">
    <property type="entry name" value="ZINC_FINGER_C2H2_1"/>
    <property type="match status" value="1"/>
</dbReference>
<dbReference type="OrthoDB" id="3545073at2759"/>
<feature type="compositionally biased region" description="Low complexity" evidence="1">
    <location>
        <begin position="100"/>
        <end position="118"/>
    </location>
</feature>
<feature type="compositionally biased region" description="Polar residues" evidence="1">
    <location>
        <begin position="158"/>
        <end position="201"/>
    </location>
</feature>
<name>A0A2T3AID5_9PEZI</name>
<feature type="compositionally biased region" description="Low complexity" evidence="1">
    <location>
        <begin position="45"/>
        <end position="59"/>
    </location>
</feature>
<dbReference type="InterPro" id="IPR013087">
    <property type="entry name" value="Znf_C2H2_type"/>
</dbReference>
<dbReference type="InterPro" id="IPR022190">
    <property type="entry name" value="DUF3716"/>
</dbReference>
<feature type="compositionally biased region" description="Basic and acidic residues" evidence="1">
    <location>
        <begin position="1095"/>
        <end position="1107"/>
    </location>
</feature>
<feature type="compositionally biased region" description="Polar residues" evidence="1">
    <location>
        <begin position="382"/>
        <end position="394"/>
    </location>
</feature>
<feature type="region of interest" description="Disordered" evidence="1">
    <location>
        <begin position="158"/>
        <end position="552"/>
    </location>
</feature>
<feature type="compositionally biased region" description="Basic and acidic residues" evidence="1">
    <location>
        <begin position="1161"/>
        <end position="1170"/>
    </location>
</feature>
<evidence type="ECO:0000313" key="4">
    <source>
        <dbReference type="Proteomes" id="UP000241462"/>
    </source>
</evidence>
<feature type="region of interest" description="Disordered" evidence="1">
    <location>
        <begin position="1055"/>
        <end position="1171"/>
    </location>
</feature>
<feature type="domain" description="C2H2-type" evidence="2">
    <location>
        <begin position="791"/>
        <end position="814"/>
    </location>
</feature>
<accession>A0A2T3AID5</accession>
<feature type="compositionally biased region" description="Polar residues" evidence="1">
    <location>
        <begin position="305"/>
        <end position="314"/>
    </location>
</feature>
<feature type="compositionally biased region" description="Polar residues" evidence="1">
    <location>
        <begin position="519"/>
        <end position="528"/>
    </location>
</feature>
<feature type="compositionally biased region" description="Polar residues" evidence="1">
    <location>
        <begin position="1117"/>
        <end position="1127"/>
    </location>
</feature>
<organism evidence="3 4">
    <name type="scientific">Coniella lustricola</name>
    <dbReference type="NCBI Taxonomy" id="2025994"/>
    <lineage>
        <taxon>Eukaryota</taxon>
        <taxon>Fungi</taxon>
        <taxon>Dikarya</taxon>
        <taxon>Ascomycota</taxon>
        <taxon>Pezizomycotina</taxon>
        <taxon>Sordariomycetes</taxon>
        <taxon>Sordariomycetidae</taxon>
        <taxon>Diaporthales</taxon>
        <taxon>Schizoparmaceae</taxon>
        <taxon>Coniella</taxon>
    </lineage>
</organism>
<feature type="compositionally biased region" description="Polar residues" evidence="1">
    <location>
        <begin position="80"/>
        <end position="91"/>
    </location>
</feature>
<dbReference type="Proteomes" id="UP000241462">
    <property type="component" value="Unassembled WGS sequence"/>
</dbReference>
<reference evidence="3 4" key="1">
    <citation type="journal article" date="2018" name="Mycol. Prog.">
        <title>Coniella lustricola, a new species from submerged detritus.</title>
        <authorList>
            <person name="Raudabaugh D.B."/>
            <person name="Iturriaga T."/>
            <person name="Carver A."/>
            <person name="Mondo S."/>
            <person name="Pangilinan J."/>
            <person name="Lipzen A."/>
            <person name="He G."/>
            <person name="Amirebrahimi M."/>
            <person name="Grigoriev I.V."/>
            <person name="Miller A.N."/>
        </authorList>
    </citation>
    <scope>NUCLEOTIDE SEQUENCE [LARGE SCALE GENOMIC DNA]</scope>
    <source>
        <strain evidence="3 4">B22-T-1</strain>
    </source>
</reference>
<evidence type="ECO:0000259" key="2">
    <source>
        <dbReference type="PROSITE" id="PS00028"/>
    </source>
</evidence>
<feature type="region of interest" description="Disordered" evidence="1">
    <location>
        <begin position="683"/>
        <end position="735"/>
    </location>
</feature>
<feature type="compositionally biased region" description="Polar residues" evidence="1">
    <location>
        <begin position="688"/>
        <end position="700"/>
    </location>
</feature>
<feature type="compositionally biased region" description="Low complexity" evidence="1">
    <location>
        <begin position="861"/>
        <end position="886"/>
    </location>
</feature>
<feature type="compositionally biased region" description="Low complexity" evidence="1">
    <location>
        <begin position="710"/>
        <end position="720"/>
    </location>
</feature>